<reference evidence="3 4" key="1">
    <citation type="journal article" date="2014" name="Science">
        <title>Plant genetics. Early allopolyploid evolution in the post-Neolithic Brassica napus oilseed genome.</title>
        <authorList>
            <person name="Chalhoub B."/>
            <person name="Denoeud F."/>
            <person name="Liu S."/>
            <person name="Parkin I.A."/>
            <person name="Tang H."/>
            <person name="Wang X."/>
            <person name="Chiquet J."/>
            <person name="Belcram H."/>
            <person name="Tong C."/>
            <person name="Samans B."/>
            <person name="Correa M."/>
            <person name="Da Silva C."/>
            <person name="Just J."/>
            <person name="Falentin C."/>
            <person name="Koh C.S."/>
            <person name="Le Clainche I."/>
            <person name="Bernard M."/>
            <person name="Bento P."/>
            <person name="Noel B."/>
            <person name="Labadie K."/>
            <person name="Alberti A."/>
            <person name="Charles M."/>
            <person name="Arnaud D."/>
            <person name="Guo H."/>
            <person name="Daviaud C."/>
            <person name="Alamery S."/>
            <person name="Jabbari K."/>
            <person name="Zhao M."/>
            <person name="Edger P.P."/>
            <person name="Chelaifa H."/>
            <person name="Tack D."/>
            <person name="Lassalle G."/>
            <person name="Mestiri I."/>
            <person name="Schnel N."/>
            <person name="Le Paslier M.C."/>
            <person name="Fan G."/>
            <person name="Renault V."/>
            <person name="Bayer P.E."/>
            <person name="Golicz A.A."/>
            <person name="Manoli S."/>
            <person name="Lee T.H."/>
            <person name="Thi V.H."/>
            <person name="Chalabi S."/>
            <person name="Hu Q."/>
            <person name="Fan C."/>
            <person name="Tollenaere R."/>
            <person name="Lu Y."/>
            <person name="Battail C."/>
            <person name="Shen J."/>
            <person name="Sidebottom C.H."/>
            <person name="Wang X."/>
            <person name="Canaguier A."/>
            <person name="Chauveau A."/>
            <person name="Berard A."/>
            <person name="Deniot G."/>
            <person name="Guan M."/>
            <person name="Liu Z."/>
            <person name="Sun F."/>
            <person name="Lim Y.P."/>
            <person name="Lyons E."/>
            <person name="Town C.D."/>
            <person name="Bancroft I."/>
            <person name="Wang X."/>
            <person name="Meng J."/>
            <person name="Ma J."/>
            <person name="Pires J.C."/>
            <person name="King G.J."/>
            <person name="Brunel D."/>
            <person name="Delourme R."/>
            <person name="Renard M."/>
            <person name="Aury J.M."/>
            <person name="Adams K.L."/>
            <person name="Batley J."/>
            <person name="Snowdon R.J."/>
            <person name="Tost J."/>
            <person name="Edwards D."/>
            <person name="Zhou Y."/>
            <person name="Hua W."/>
            <person name="Sharpe A.G."/>
            <person name="Paterson A.H."/>
            <person name="Guan C."/>
            <person name="Wincker P."/>
        </authorList>
    </citation>
    <scope>NUCLEOTIDE SEQUENCE [LARGE SCALE GENOMIC DNA]</scope>
    <source>
        <strain evidence="4">cv. Darmor-bzh</strain>
    </source>
</reference>
<organism evidence="3 4">
    <name type="scientific">Brassica napus</name>
    <name type="common">Rape</name>
    <dbReference type="NCBI Taxonomy" id="3708"/>
    <lineage>
        <taxon>Eukaryota</taxon>
        <taxon>Viridiplantae</taxon>
        <taxon>Streptophyta</taxon>
        <taxon>Embryophyta</taxon>
        <taxon>Tracheophyta</taxon>
        <taxon>Spermatophyta</taxon>
        <taxon>Magnoliopsida</taxon>
        <taxon>eudicotyledons</taxon>
        <taxon>Gunneridae</taxon>
        <taxon>Pentapetalae</taxon>
        <taxon>rosids</taxon>
        <taxon>malvids</taxon>
        <taxon>Brassicales</taxon>
        <taxon>Brassicaceae</taxon>
        <taxon>Brassiceae</taxon>
        <taxon>Brassica</taxon>
    </lineage>
</organism>
<dbReference type="Gramene" id="CDY28871">
    <property type="protein sequence ID" value="CDY28871"/>
    <property type="gene ID" value="GSBRNA2T00041552001"/>
</dbReference>
<accession>A0A078GTN5</accession>
<dbReference type="Proteomes" id="UP001295469">
    <property type="component" value="Chromosome C06"/>
</dbReference>
<feature type="transmembrane region" description="Helical" evidence="1">
    <location>
        <begin position="38"/>
        <end position="55"/>
    </location>
</feature>
<proteinExistence type="predicted"/>
<reference evidence="2" key="3">
    <citation type="submission" date="2021-01" db="EMBL/GenBank/DDBJ databases">
        <authorList>
            <consortium name="Genoscope - CEA"/>
            <person name="William W."/>
        </authorList>
    </citation>
    <scope>NUCLEOTIDE SEQUENCE</scope>
</reference>
<reference evidence="3" key="2">
    <citation type="submission" date="2014-06" db="EMBL/GenBank/DDBJ databases">
        <authorList>
            <person name="Genoscope - CEA"/>
        </authorList>
    </citation>
    <scope>NUCLEOTIDE SEQUENCE</scope>
</reference>
<feature type="transmembrane region" description="Helical" evidence="1">
    <location>
        <begin position="62"/>
        <end position="82"/>
    </location>
</feature>
<dbReference type="EMBL" id="LK032227">
    <property type="protein sequence ID" value="CDY28871.1"/>
    <property type="molecule type" value="Genomic_DNA"/>
</dbReference>
<sequence>MILFVGIDTELLLTDVAWVLLSLALSPVLGLFFSKQSFFLGGFVVLVVVVLRALVPRTGLRRILFLGVTLSVLRLVSALLIVGPTSTDIAIALASAARVRSLLPSVERPPSLWEAGVLFEPCPISIVGGGGEVVVLATAISRSCVLPESISTSWSLLESLLGVLRRCSCSLRSGSAILSSGERLSRDLSDPAGVTPSLTFVMTFLVCNCGGDWWVFGS</sequence>
<gene>
    <name evidence="3" type="primary">BnaC06g26590D</name>
    <name evidence="2" type="ORF">DARMORV10_C06P38490.1</name>
    <name evidence="3" type="ORF">GSBRNA2T00041552001</name>
</gene>
<dbReference type="AlphaFoldDB" id="A0A078GTN5"/>
<keyword evidence="1" id="KW-0472">Membrane</keyword>
<keyword evidence="1" id="KW-1133">Transmembrane helix</keyword>
<feature type="transmembrane region" description="Helical" evidence="1">
    <location>
        <begin position="12"/>
        <end position="32"/>
    </location>
</feature>
<protein>
    <submittedName>
        <fullName evidence="2">(rape) hypothetical protein</fullName>
    </submittedName>
    <submittedName>
        <fullName evidence="3">BnaC06g26590D protein</fullName>
    </submittedName>
</protein>
<evidence type="ECO:0000313" key="4">
    <source>
        <dbReference type="Proteomes" id="UP000028999"/>
    </source>
</evidence>
<dbReference type="PaxDb" id="3708-A0A078GTN5"/>
<evidence type="ECO:0000313" key="3">
    <source>
        <dbReference type="EMBL" id="CDY28871.1"/>
    </source>
</evidence>
<keyword evidence="1" id="KW-0812">Transmembrane</keyword>
<evidence type="ECO:0000313" key="2">
    <source>
        <dbReference type="EMBL" id="CAF2062383.1"/>
    </source>
</evidence>
<keyword evidence="4" id="KW-1185">Reference proteome</keyword>
<dbReference type="Proteomes" id="UP000028999">
    <property type="component" value="Unassembled WGS sequence"/>
</dbReference>
<dbReference type="EMBL" id="HG994370">
    <property type="protein sequence ID" value="CAF2062383.1"/>
    <property type="molecule type" value="Genomic_DNA"/>
</dbReference>
<name>A0A078GTN5_BRANA</name>
<evidence type="ECO:0000256" key="1">
    <source>
        <dbReference type="SAM" id="Phobius"/>
    </source>
</evidence>